<evidence type="ECO:0000259" key="14">
    <source>
        <dbReference type="PROSITE" id="PS50089"/>
    </source>
</evidence>
<feature type="compositionally biased region" description="Low complexity" evidence="12">
    <location>
        <begin position="480"/>
        <end position="489"/>
    </location>
</feature>
<evidence type="ECO:0000256" key="7">
    <source>
        <dbReference type="ARBA" id="ARBA00022786"/>
    </source>
</evidence>
<evidence type="ECO:0000256" key="5">
    <source>
        <dbReference type="ARBA" id="ARBA00022723"/>
    </source>
</evidence>
<dbReference type="PANTHER" id="PTHR45768:SF18">
    <property type="entry name" value="RING-H2 FINGER PROTEIN ATL47-RELATED"/>
    <property type="match status" value="1"/>
</dbReference>
<dbReference type="Pfam" id="PF13639">
    <property type="entry name" value="zf-RING_2"/>
    <property type="match status" value="1"/>
</dbReference>
<dbReference type="OrthoDB" id="21204at2759"/>
<keyword evidence="7" id="KW-0833">Ubl conjugation pathway</keyword>
<keyword evidence="4 13" id="KW-0812">Transmembrane</keyword>
<dbReference type="InterPro" id="IPR013083">
    <property type="entry name" value="Znf_RING/FYVE/PHD"/>
</dbReference>
<reference evidence="16" key="1">
    <citation type="journal article" date="2021" name="BMC Genomics">
        <title>Chromosome-level genome assembly and manually-curated proteome of model necrotroph Parastagonospora nodorum Sn15 reveals a genome-wide trove of candidate effector homologs, and redundancy of virulence-related functions within an accessory chromosome.</title>
        <authorList>
            <person name="Bertazzoni S."/>
            <person name="Jones D.A.B."/>
            <person name="Phan H.T."/>
            <person name="Tan K.-C."/>
            <person name="Hane J.K."/>
        </authorList>
    </citation>
    <scope>NUCLEOTIDE SEQUENCE [LARGE SCALE GENOMIC DNA]</scope>
    <source>
        <strain evidence="16">SN15 / ATCC MYA-4574 / FGSC 10173)</strain>
    </source>
</reference>
<feature type="compositionally biased region" description="Low complexity" evidence="12">
    <location>
        <begin position="497"/>
        <end position="507"/>
    </location>
</feature>
<dbReference type="InterPro" id="IPR001841">
    <property type="entry name" value="Znf_RING"/>
</dbReference>
<evidence type="ECO:0000256" key="3">
    <source>
        <dbReference type="ARBA" id="ARBA00022679"/>
    </source>
</evidence>
<evidence type="ECO:0000313" key="15">
    <source>
        <dbReference type="EMBL" id="QRD02577.1"/>
    </source>
</evidence>
<evidence type="ECO:0000256" key="11">
    <source>
        <dbReference type="PROSITE-ProRule" id="PRU00175"/>
    </source>
</evidence>
<keyword evidence="8" id="KW-0862">Zinc</keyword>
<dbReference type="CDD" id="cd16454">
    <property type="entry name" value="RING-H2_PA-TM-RING"/>
    <property type="match status" value="1"/>
</dbReference>
<keyword evidence="5" id="KW-0479">Metal-binding</keyword>
<sequence>MTAQRIGIYTIDFPDPYTISYDNKEFETLNSSVSFSYRIDGNFQTLSTKGVGRSDPYGILYVPNLSSDGCKSEEQKHVAANATRLANLPQDKDYALIAIAPWFSAQCTLEYFAAARKEPTKGIFVYQPARGNDQPPVLNDPSWSLNDGGSWQSANTFPTYALSSMTGDIIMNQMAQYSGNVTSVPHGDDLAQELDPSDYVRLWATVATEQGAQLPSLWVFLVIVLAILIVAVCGTSIAMHFIQRRRRNNLQRRVLAGEVDLEALGVKRLNVSQQILDKLPVYTYTANTATDHEKAIPQIPLPAADLASSSVDAETGNKTSPLVRHSSAPTAVGASASSLNQPTCAICLDDFESNTTQVRELPCRHIFHPDCIDTFLLRNSSLCPLCKQSVLPPGACPVKITNMMVRRERHISRMRARGTHSANGQSSTPPTLSQPHTAPPGPIGSLGRRIGGAMAGRRIFSAPERMRSRPADIEMANNGTAPTTISTPAAPSPPSGETPAPTTTHTTQDCSPTQNRREWARQRALQMLGTRHAPGTDVDEVDTRPKWRRTLNRVFPGFR</sequence>
<dbReference type="VEuPathDB" id="FungiDB:JI435_113340"/>
<dbReference type="Proteomes" id="UP000663193">
    <property type="component" value="Chromosome 14"/>
</dbReference>
<protein>
    <recommendedName>
        <fullName evidence="14">RING-type domain-containing protein</fullName>
    </recommendedName>
</protein>
<comment type="subcellular location">
    <subcellularLocation>
        <location evidence="1">Membrane</location>
        <topology evidence="1">Single-pass membrane protein</topology>
    </subcellularLocation>
</comment>
<feature type="compositionally biased region" description="Polar residues" evidence="12">
    <location>
        <begin position="420"/>
        <end position="436"/>
    </location>
</feature>
<evidence type="ECO:0000256" key="13">
    <source>
        <dbReference type="SAM" id="Phobius"/>
    </source>
</evidence>
<accession>A0A7U2FC95</accession>
<dbReference type="SMART" id="SM00184">
    <property type="entry name" value="RING"/>
    <property type="match status" value="1"/>
</dbReference>
<dbReference type="PROSITE" id="PS50089">
    <property type="entry name" value="ZF_RING_2"/>
    <property type="match status" value="1"/>
</dbReference>
<keyword evidence="10 13" id="KW-0472">Membrane</keyword>
<evidence type="ECO:0000256" key="9">
    <source>
        <dbReference type="ARBA" id="ARBA00022989"/>
    </source>
</evidence>
<feature type="transmembrane region" description="Helical" evidence="13">
    <location>
        <begin position="217"/>
        <end position="242"/>
    </location>
</feature>
<feature type="domain" description="RING-type" evidence="14">
    <location>
        <begin position="344"/>
        <end position="387"/>
    </location>
</feature>
<evidence type="ECO:0000256" key="2">
    <source>
        <dbReference type="ARBA" id="ARBA00004906"/>
    </source>
</evidence>
<evidence type="ECO:0000256" key="10">
    <source>
        <dbReference type="ARBA" id="ARBA00023136"/>
    </source>
</evidence>
<keyword evidence="16" id="KW-1185">Reference proteome</keyword>
<comment type="pathway">
    <text evidence="2">Protein modification; protein ubiquitination.</text>
</comment>
<evidence type="ECO:0000256" key="8">
    <source>
        <dbReference type="ARBA" id="ARBA00022833"/>
    </source>
</evidence>
<dbReference type="GO" id="GO:0016020">
    <property type="term" value="C:membrane"/>
    <property type="evidence" value="ECO:0007669"/>
    <property type="project" value="UniProtKB-SubCell"/>
</dbReference>
<evidence type="ECO:0000256" key="1">
    <source>
        <dbReference type="ARBA" id="ARBA00004167"/>
    </source>
</evidence>
<proteinExistence type="predicted"/>
<dbReference type="EMBL" id="CP069036">
    <property type="protein sequence ID" value="QRD02577.1"/>
    <property type="molecule type" value="Genomic_DNA"/>
</dbReference>
<dbReference type="SUPFAM" id="SSF57850">
    <property type="entry name" value="RING/U-box"/>
    <property type="match status" value="1"/>
</dbReference>
<evidence type="ECO:0000256" key="12">
    <source>
        <dbReference type="SAM" id="MobiDB-lite"/>
    </source>
</evidence>
<feature type="region of interest" description="Disordered" evidence="12">
    <location>
        <begin position="415"/>
        <end position="541"/>
    </location>
</feature>
<keyword evidence="6 11" id="KW-0863">Zinc-finger</keyword>
<dbReference type="GO" id="GO:0008270">
    <property type="term" value="F:zinc ion binding"/>
    <property type="evidence" value="ECO:0007669"/>
    <property type="project" value="UniProtKB-KW"/>
</dbReference>
<dbReference type="FunFam" id="3.30.40.10:FF:000758">
    <property type="entry name" value="WGS project CABT00000000 data, contig 2.1"/>
    <property type="match status" value="1"/>
</dbReference>
<dbReference type="Gene3D" id="3.30.40.10">
    <property type="entry name" value="Zinc/RING finger domain, C3HC4 (zinc finger)"/>
    <property type="match status" value="1"/>
</dbReference>
<evidence type="ECO:0000256" key="6">
    <source>
        <dbReference type="ARBA" id="ARBA00022771"/>
    </source>
</evidence>
<evidence type="ECO:0000256" key="4">
    <source>
        <dbReference type="ARBA" id="ARBA00022692"/>
    </source>
</evidence>
<feature type="region of interest" description="Disordered" evidence="12">
    <location>
        <begin position="312"/>
        <end position="335"/>
    </location>
</feature>
<dbReference type="GO" id="GO:0016740">
    <property type="term" value="F:transferase activity"/>
    <property type="evidence" value="ECO:0007669"/>
    <property type="project" value="UniProtKB-KW"/>
</dbReference>
<keyword evidence="9 13" id="KW-1133">Transmembrane helix</keyword>
<evidence type="ECO:0000313" key="16">
    <source>
        <dbReference type="Proteomes" id="UP000663193"/>
    </source>
</evidence>
<organism evidence="15 16">
    <name type="scientific">Phaeosphaeria nodorum (strain SN15 / ATCC MYA-4574 / FGSC 10173)</name>
    <name type="common">Glume blotch fungus</name>
    <name type="synonym">Parastagonospora nodorum</name>
    <dbReference type="NCBI Taxonomy" id="321614"/>
    <lineage>
        <taxon>Eukaryota</taxon>
        <taxon>Fungi</taxon>
        <taxon>Dikarya</taxon>
        <taxon>Ascomycota</taxon>
        <taxon>Pezizomycotina</taxon>
        <taxon>Dothideomycetes</taxon>
        <taxon>Pleosporomycetidae</taxon>
        <taxon>Pleosporales</taxon>
        <taxon>Pleosporineae</taxon>
        <taxon>Phaeosphaeriaceae</taxon>
        <taxon>Parastagonospora</taxon>
    </lineage>
</organism>
<keyword evidence="3" id="KW-0808">Transferase</keyword>
<dbReference type="PANTHER" id="PTHR45768">
    <property type="entry name" value="E3 UBIQUITIN-PROTEIN LIGASE RNF13-LIKE"/>
    <property type="match status" value="1"/>
</dbReference>
<name>A0A7U2FC95_PHANO</name>
<gene>
    <name evidence="15" type="ORF">JI435_113340</name>
</gene>
<dbReference type="AlphaFoldDB" id="A0A7U2FC95"/>